<dbReference type="InterPro" id="IPR017452">
    <property type="entry name" value="GPCR_Rhodpsn_7TM"/>
</dbReference>
<evidence type="ECO:0000259" key="6">
    <source>
        <dbReference type="PROSITE" id="PS50262"/>
    </source>
</evidence>
<dbReference type="PANTHER" id="PTHR46641">
    <property type="entry name" value="FMRFAMIDE RECEPTOR-RELATED"/>
    <property type="match status" value="1"/>
</dbReference>
<feature type="transmembrane region" description="Helical" evidence="5">
    <location>
        <begin position="248"/>
        <end position="269"/>
    </location>
</feature>
<evidence type="ECO:0000313" key="7">
    <source>
        <dbReference type="Proteomes" id="UP001165740"/>
    </source>
</evidence>
<protein>
    <submittedName>
        <fullName evidence="8">Uncharacterized protein LOC129928178</fullName>
    </submittedName>
</protein>
<keyword evidence="2 5" id="KW-0812">Transmembrane</keyword>
<keyword evidence="7" id="KW-1185">Reference proteome</keyword>
<dbReference type="GeneID" id="129928178"/>
<feature type="transmembrane region" description="Helical" evidence="5">
    <location>
        <begin position="180"/>
        <end position="200"/>
    </location>
</feature>
<dbReference type="OrthoDB" id="6167060at2759"/>
<evidence type="ECO:0000256" key="4">
    <source>
        <dbReference type="ARBA" id="ARBA00023136"/>
    </source>
</evidence>
<dbReference type="RefSeq" id="XP_055897182.1">
    <property type="nucleotide sequence ID" value="XM_056041207.1"/>
</dbReference>
<feature type="transmembrane region" description="Helical" evidence="5">
    <location>
        <begin position="220"/>
        <end position="242"/>
    </location>
</feature>
<feature type="transmembrane region" description="Helical" evidence="5">
    <location>
        <begin position="56"/>
        <end position="76"/>
    </location>
</feature>
<accession>A0A9W3BCC1</accession>
<dbReference type="InterPro" id="IPR019427">
    <property type="entry name" value="7TM_GPCR_serpentine_rcpt_Srw"/>
</dbReference>
<evidence type="ECO:0000313" key="8">
    <source>
        <dbReference type="RefSeq" id="XP_055897182.1"/>
    </source>
</evidence>
<dbReference type="GO" id="GO:0016020">
    <property type="term" value="C:membrane"/>
    <property type="evidence" value="ECO:0007669"/>
    <property type="project" value="UniProtKB-SubCell"/>
</dbReference>
<dbReference type="Gene3D" id="1.20.1070.10">
    <property type="entry name" value="Rhodopsin 7-helix transmembrane proteins"/>
    <property type="match status" value="1"/>
</dbReference>
<evidence type="ECO:0000256" key="3">
    <source>
        <dbReference type="ARBA" id="ARBA00022989"/>
    </source>
</evidence>
<name>A0A9W3BCC1_BIOGL</name>
<dbReference type="AlphaFoldDB" id="A0A9W3BCC1"/>
<feature type="transmembrane region" description="Helical" evidence="5">
    <location>
        <begin position="321"/>
        <end position="347"/>
    </location>
</feature>
<dbReference type="PROSITE" id="PS50262">
    <property type="entry name" value="G_PROTEIN_RECEP_F1_2"/>
    <property type="match status" value="1"/>
</dbReference>
<evidence type="ECO:0000256" key="1">
    <source>
        <dbReference type="ARBA" id="ARBA00004370"/>
    </source>
</evidence>
<proteinExistence type="predicted"/>
<evidence type="ECO:0000256" key="2">
    <source>
        <dbReference type="ARBA" id="ARBA00022692"/>
    </source>
</evidence>
<dbReference type="InterPro" id="IPR052954">
    <property type="entry name" value="GPCR-Ligand_Int"/>
</dbReference>
<dbReference type="GO" id="GO:0008528">
    <property type="term" value="F:G protein-coupled peptide receptor activity"/>
    <property type="evidence" value="ECO:0007669"/>
    <property type="project" value="InterPro"/>
</dbReference>
<gene>
    <name evidence="8" type="primary">LOC129928178</name>
</gene>
<reference evidence="8" key="1">
    <citation type="submission" date="2025-08" db="UniProtKB">
        <authorList>
            <consortium name="RefSeq"/>
        </authorList>
    </citation>
    <scope>IDENTIFICATION</scope>
</reference>
<keyword evidence="3 5" id="KW-1133">Transmembrane helix</keyword>
<feature type="transmembrane region" description="Helical" evidence="5">
    <location>
        <begin position="141"/>
        <end position="160"/>
    </location>
</feature>
<evidence type="ECO:0000256" key="5">
    <source>
        <dbReference type="SAM" id="Phobius"/>
    </source>
</evidence>
<sequence>MNVTDSIFDKLAVNYQTTTFSINTSKPQVIVRNDYNFYCFLGSQDYLYPFQAINCFINPLLSLLGLFINGLCLIILTKSGLRKTSNILLFALVLADSMNMFTNLDFGDKIRLFGPVKSKPGYCTFEYDTTMNQFLYVSQQFFIFVGFWGQTISVSIPMIITIERILAVYFPVTFTRIVNIKSVIVSCGIAYIIWLPYAIVQTFYRRLDYIQLSSGNKVAFITSTEFLIKNFSILFTFVAYALEALMSWVPICFISLGCVLIGIKVYVSISHRRKLTNVSKKHNWSPRTTRTLVTTCLIFVITHTITALISVLTTVDLKSPLLTFLIVEISAFLNILCCTSNFLVYFLCNDKLSKIFFDLIRTRKNSNV</sequence>
<dbReference type="Pfam" id="PF10324">
    <property type="entry name" value="7TM_GPCR_Srw"/>
    <property type="match status" value="1"/>
</dbReference>
<feature type="transmembrane region" description="Helical" evidence="5">
    <location>
        <begin position="290"/>
        <end position="315"/>
    </location>
</feature>
<dbReference type="Proteomes" id="UP001165740">
    <property type="component" value="Chromosome 9"/>
</dbReference>
<dbReference type="SUPFAM" id="SSF81321">
    <property type="entry name" value="Family A G protein-coupled receptor-like"/>
    <property type="match status" value="1"/>
</dbReference>
<organism evidence="7 8">
    <name type="scientific">Biomphalaria glabrata</name>
    <name type="common">Bloodfluke planorb</name>
    <name type="synonym">Freshwater snail</name>
    <dbReference type="NCBI Taxonomy" id="6526"/>
    <lineage>
        <taxon>Eukaryota</taxon>
        <taxon>Metazoa</taxon>
        <taxon>Spiralia</taxon>
        <taxon>Lophotrochozoa</taxon>
        <taxon>Mollusca</taxon>
        <taxon>Gastropoda</taxon>
        <taxon>Heterobranchia</taxon>
        <taxon>Euthyneura</taxon>
        <taxon>Panpulmonata</taxon>
        <taxon>Hygrophila</taxon>
        <taxon>Lymnaeoidea</taxon>
        <taxon>Planorbidae</taxon>
        <taxon>Biomphalaria</taxon>
    </lineage>
</organism>
<feature type="domain" description="G-protein coupled receptors family 1 profile" evidence="6">
    <location>
        <begin position="68"/>
        <end position="345"/>
    </location>
</feature>
<comment type="subcellular location">
    <subcellularLocation>
        <location evidence="1">Membrane</location>
    </subcellularLocation>
</comment>
<keyword evidence="4 5" id="KW-0472">Membrane</keyword>
<dbReference type="PANTHER" id="PTHR46641:SF18">
    <property type="entry name" value="G-PROTEIN COUPLED RECEPTORS FAMILY 1 PROFILE DOMAIN-CONTAINING PROTEIN"/>
    <property type="match status" value="1"/>
</dbReference>